<dbReference type="SMART" id="SM00052">
    <property type="entry name" value="EAL"/>
    <property type="match status" value="1"/>
</dbReference>
<dbReference type="Gene3D" id="3.20.20.450">
    <property type="entry name" value="EAL domain"/>
    <property type="match status" value="1"/>
</dbReference>
<accession>A0A3M2RG90</accession>
<evidence type="ECO:0000259" key="3">
    <source>
        <dbReference type="PROSITE" id="PS50883"/>
    </source>
</evidence>
<keyword evidence="1" id="KW-0812">Transmembrane</keyword>
<dbReference type="InterPro" id="IPR029787">
    <property type="entry name" value="Nucleotide_cyclase"/>
</dbReference>
<dbReference type="Gene3D" id="3.30.70.270">
    <property type="match status" value="1"/>
</dbReference>
<dbReference type="InterPro" id="IPR000160">
    <property type="entry name" value="GGDEF_dom"/>
</dbReference>
<keyword evidence="5" id="KW-0378">Hydrolase</keyword>
<dbReference type="RefSeq" id="WP_114334411.1">
    <property type="nucleotide sequence ID" value="NZ_QMDL01000002.1"/>
</dbReference>
<dbReference type="SUPFAM" id="SSF55073">
    <property type="entry name" value="Nucleotide cyclase"/>
    <property type="match status" value="1"/>
</dbReference>
<dbReference type="Pfam" id="PF00563">
    <property type="entry name" value="EAL"/>
    <property type="match status" value="1"/>
</dbReference>
<dbReference type="PROSITE" id="PS50112">
    <property type="entry name" value="PAS"/>
    <property type="match status" value="1"/>
</dbReference>
<dbReference type="Pfam" id="PF00990">
    <property type="entry name" value="GGDEF"/>
    <property type="match status" value="1"/>
</dbReference>
<dbReference type="SMART" id="SM00267">
    <property type="entry name" value="GGDEF"/>
    <property type="match status" value="1"/>
</dbReference>
<feature type="domain" description="PAS" evidence="2">
    <location>
        <begin position="346"/>
        <end position="392"/>
    </location>
</feature>
<keyword evidence="1" id="KW-0472">Membrane</keyword>
<protein>
    <submittedName>
        <fullName evidence="5">Cyclic di-GMP phosphodiesterase Gmr</fullName>
        <ecNumber evidence="5">3.1.4.52</ecNumber>
    </submittedName>
</protein>
<dbReference type="OrthoDB" id="9176779at2"/>
<dbReference type="SMART" id="SM00086">
    <property type="entry name" value="PAC"/>
    <property type="match status" value="1"/>
</dbReference>
<gene>
    <name evidence="5" type="primary">gmr_4</name>
    <name evidence="5" type="ORF">DOQ08_01641</name>
</gene>
<dbReference type="Pfam" id="PF08376">
    <property type="entry name" value="NIT"/>
    <property type="match status" value="1"/>
</dbReference>
<dbReference type="InterPro" id="IPR035965">
    <property type="entry name" value="PAS-like_dom_sf"/>
</dbReference>
<dbReference type="PROSITE" id="PS50883">
    <property type="entry name" value="EAL"/>
    <property type="match status" value="1"/>
</dbReference>
<reference evidence="5 6" key="1">
    <citation type="submission" date="2018-08" db="EMBL/GenBank/DDBJ databases">
        <title>Whole Genome Sequence of the Moderate Halophilic Marine Bacterium Marinobacter litoralis Sw-45.</title>
        <authorList>
            <person name="Musa H."/>
        </authorList>
    </citation>
    <scope>NUCLEOTIDE SEQUENCE [LARGE SCALE GENOMIC DNA]</scope>
    <source>
        <strain evidence="5 6">Sw-45</strain>
    </source>
</reference>
<dbReference type="NCBIfam" id="TIGR00254">
    <property type="entry name" value="GGDEF"/>
    <property type="match status" value="1"/>
</dbReference>
<feature type="transmembrane region" description="Helical" evidence="1">
    <location>
        <begin position="23"/>
        <end position="46"/>
    </location>
</feature>
<dbReference type="Proteomes" id="UP000265903">
    <property type="component" value="Unassembled WGS sequence"/>
</dbReference>
<dbReference type="InterPro" id="IPR052155">
    <property type="entry name" value="Biofilm_reg_signaling"/>
</dbReference>
<evidence type="ECO:0000313" key="5">
    <source>
        <dbReference type="EMBL" id="RMJ04321.1"/>
    </source>
</evidence>
<dbReference type="PANTHER" id="PTHR44757:SF2">
    <property type="entry name" value="BIOFILM ARCHITECTURE MAINTENANCE PROTEIN MBAA"/>
    <property type="match status" value="1"/>
</dbReference>
<dbReference type="CDD" id="cd01949">
    <property type="entry name" value="GGDEF"/>
    <property type="match status" value="1"/>
</dbReference>
<dbReference type="CDD" id="cd00130">
    <property type="entry name" value="PAS"/>
    <property type="match status" value="1"/>
</dbReference>
<dbReference type="CDD" id="cd01948">
    <property type="entry name" value="EAL"/>
    <property type="match status" value="1"/>
</dbReference>
<evidence type="ECO:0000256" key="1">
    <source>
        <dbReference type="SAM" id="Phobius"/>
    </source>
</evidence>
<dbReference type="GO" id="GO:0071111">
    <property type="term" value="F:cyclic-guanylate-specific phosphodiesterase activity"/>
    <property type="evidence" value="ECO:0007669"/>
    <property type="project" value="UniProtKB-EC"/>
</dbReference>
<comment type="caution">
    <text evidence="5">The sequence shown here is derived from an EMBL/GenBank/DDBJ whole genome shotgun (WGS) entry which is preliminary data.</text>
</comment>
<dbReference type="InterPro" id="IPR000014">
    <property type="entry name" value="PAS"/>
</dbReference>
<dbReference type="EMBL" id="QMDL01000002">
    <property type="protein sequence ID" value="RMJ04321.1"/>
    <property type="molecule type" value="Genomic_DNA"/>
</dbReference>
<dbReference type="Gene3D" id="3.30.450.20">
    <property type="entry name" value="PAS domain"/>
    <property type="match status" value="1"/>
</dbReference>
<dbReference type="PANTHER" id="PTHR44757">
    <property type="entry name" value="DIGUANYLATE CYCLASE DGCP"/>
    <property type="match status" value="1"/>
</dbReference>
<evidence type="ECO:0000313" key="6">
    <source>
        <dbReference type="Proteomes" id="UP000265903"/>
    </source>
</evidence>
<evidence type="ECO:0000259" key="2">
    <source>
        <dbReference type="PROSITE" id="PS50112"/>
    </source>
</evidence>
<dbReference type="NCBIfam" id="TIGR00229">
    <property type="entry name" value="sensory_box"/>
    <property type="match status" value="1"/>
</dbReference>
<keyword evidence="6" id="KW-1185">Reference proteome</keyword>
<name>A0A3M2RG90_9GAMM</name>
<dbReference type="SMART" id="SM00091">
    <property type="entry name" value="PAS"/>
    <property type="match status" value="1"/>
</dbReference>
<dbReference type="InterPro" id="IPR001610">
    <property type="entry name" value="PAC"/>
</dbReference>
<dbReference type="EC" id="3.1.4.52" evidence="5"/>
<organism evidence="5 6">
    <name type="scientific">Marinobacter litoralis</name>
    <dbReference type="NCBI Taxonomy" id="187981"/>
    <lineage>
        <taxon>Bacteria</taxon>
        <taxon>Pseudomonadati</taxon>
        <taxon>Pseudomonadota</taxon>
        <taxon>Gammaproteobacteria</taxon>
        <taxon>Pseudomonadales</taxon>
        <taxon>Marinobacteraceae</taxon>
        <taxon>Marinobacter</taxon>
    </lineage>
</organism>
<dbReference type="SUPFAM" id="SSF55785">
    <property type="entry name" value="PYP-like sensor domain (PAS domain)"/>
    <property type="match status" value="1"/>
</dbReference>
<dbReference type="SUPFAM" id="SSF141868">
    <property type="entry name" value="EAL domain-like"/>
    <property type="match status" value="1"/>
</dbReference>
<keyword evidence="1" id="KW-1133">Transmembrane helix</keyword>
<feature type="domain" description="EAL" evidence="3">
    <location>
        <begin position="646"/>
        <end position="900"/>
    </location>
</feature>
<dbReference type="AlphaFoldDB" id="A0A3M2RG90"/>
<proteinExistence type="predicted"/>
<dbReference type="PROSITE" id="PS50887">
    <property type="entry name" value="GGDEF"/>
    <property type="match status" value="1"/>
</dbReference>
<dbReference type="InterPro" id="IPR013587">
    <property type="entry name" value="Nitrate/nitrite_sensing"/>
</dbReference>
<dbReference type="Pfam" id="PF13426">
    <property type="entry name" value="PAS_9"/>
    <property type="match status" value="1"/>
</dbReference>
<dbReference type="InterPro" id="IPR001633">
    <property type="entry name" value="EAL_dom"/>
</dbReference>
<dbReference type="InterPro" id="IPR043128">
    <property type="entry name" value="Rev_trsase/Diguanyl_cyclase"/>
</dbReference>
<feature type="domain" description="GGDEF" evidence="4">
    <location>
        <begin position="504"/>
        <end position="637"/>
    </location>
</feature>
<evidence type="ECO:0000259" key="4">
    <source>
        <dbReference type="PROSITE" id="PS50887"/>
    </source>
</evidence>
<sequence>MLLRNCIERAIRRFDKLPLATRAFLTFTPLFIAVAWLSLTNGLTLYQSAQKLAALEDDTQHAVDAGFLVSALQNERAASSVYVASGGKLHTEKVIEARAITDQKLMTLKAALAEPGHSSAESNFKESLQRRAKALARLPSFRQRIDSLSISSSEVRTYLTHHVDALNELISHLSEQTNLNHVGRKLRAYFLINRLKELVAQERVLISSALISQSLTESQRQELIFNAGRQFSARIMLDTQTDSRKGLQALPIVPESVQFRDQLINAPDKTAILKSTSLQDWVSHQSERIAKLSKTESVLAQDILQETSRMRANAQRHLWRYIILSPLILMGSLGFAYLVFRHIKTQLQLAEAIFDHSHDRVTIADRNANIVEVNKAFTDITGYTRREVLGKNSRILQSGRQDKAFYKRLWTQLIGTGSWQGEIWNRRKNGEFYAEWTTISAVKNRKGITDYYVSVSSDITERARQHEAQLEFSAYHDPLTKLPNEALIRDRLRHALNLSSHRGKGVVVAALDIDHFRHINERHGHHVGDQLLEIVGQRLLANLREVDSLARTGGDEFLLVLESVSNITLVSQILERVQNDLAKPINLDGQSISVGSSIGATYFPEDSSDGDTLIRHAVQALHDAKRNGRGRLIWFDSEKDRSENALSQLLKQIENALDNDELVLHFQPKVNMQTGDVLGFEALLRWQDPNRGLVPPGEFLPHIENHPISITVGNWVIQTAIAQIERWKSEGIRTSVSVNINSLQLLAPNFVPLLEEQIHSHSGFDPADLELEILESAAINDIQLASNVLEQCRALGIRASLDDFGTGYASLNYLKQLPAETLKIDQCFVRDMQREAGSKAIVRGIIGLADAFGFQVIAEGVETEEQGKELVALGCLAGQGFGIGRPMPAAQVREWLAGWHSAQSWLDK</sequence>
<feature type="transmembrane region" description="Helical" evidence="1">
    <location>
        <begin position="318"/>
        <end position="340"/>
    </location>
</feature>
<dbReference type="InterPro" id="IPR035919">
    <property type="entry name" value="EAL_sf"/>
</dbReference>